<dbReference type="Gene3D" id="3.40.605.10">
    <property type="entry name" value="Aldehyde Dehydrogenase, Chain A, domain 1"/>
    <property type="match status" value="1"/>
</dbReference>
<evidence type="ECO:0000256" key="1">
    <source>
        <dbReference type="ARBA" id="ARBA00023002"/>
    </source>
</evidence>
<reference evidence="3 4" key="1">
    <citation type="submission" date="2022-04" db="EMBL/GenBank/DDBJ databases">
        <title>Leucobacter sp. isolated from rhizosphere of onion.</title>
        <authorList>
            <person name="Won M."/>
            <person name="Lee C.-M."/>
            <person name="Woen H.-Y."/>
            <person name="Kwon S.-W."/>
        </authorList>
    </citation>
    <scope>NUCLEOTIDE SEQUENCE [LARGE SCALE GENOMIC DNA]</scope>
    <source>
        <strain evidence="3 4">H25R-14</strain>
    </source>
</reference>
<gene>
    <name evidence="3" type="ORF">MUN76_10700</name>
</gene>
<dbReference type="InterPro" id="IPR016161">
    <property type="entry name" value="Ald_DH/histidinol_DH"/>
</dbReference>
<keyword evidence="1" id="KW-0560">Oxidoreductase</keyword>
<sequence length="501" mass="51689">MLSTTNPTTGVTTDAGIVLTTDAELDAITAAAAAAAPELARRDRDWRASLLESMADALEERRADLVDVARQETGLGDPRLNGELSRTAFQLRLFAEAVREGGFLEAMIDHAGDTPLGPGPDVRRLLIPLGPVAVFGSSNFPFAFSVPGGDTASALAAGNPVVVKAHSAHLLTSRLAFEALRAGAERVGAPAGTVGIVYGQSAGAALVAHPAIRAVGFTGSLGAAQRLQQIIDGREIPIPLYGELQSVNPVIVTAGALTANGEALSAGLAGSVTGSGGQLCTKPGLVFLPEGEAGDRFAETLAAAIGAQPPHVLLGERVHENFERVRGELQSAAGVTELARGESGGHGYSSAAAVLSVGIDDFSVDHTEEAFGPLVVLVRYTDVSQVEAGLRVVPGSLTATIHAAADEAELTARIAELVAPIAGRLLFGGFPTGVRVSWAQHHGGPWPATNSLHTSVGVTAIRRFLRPMVWQDAPEAVLPAELREGDRSVPRRVDGVLQLAG</sequence>
<accession>A0ABY4FTM6</accession>
<dbReference type="InterPro" id="IPR016163">
    <property type="entry name" value="Ald_DH_C"/>
</dbReference>
<protein>
    <submittedName>
        <fullName evidence="3">Aldehyde dehydrogenase (NADP(+))</fullName>
    </submittedName>
</protein>
<dbReference type="PANTHER" id="PTHR43353:SF3">
    <property type="entry name" value="ALDEHYDE DEHYDROGENASE-RELATED"/>
    <property type="match status" value="1"/>
</dbReference>
<dbReference type="Proteomes" id="UP000831775">
    <property type="component" value="Chromosome"/>
</dbReference>
<dbReference type="RefSeq" id="WP_244684571.1">
    <property type="nucleotide sequence ID" value="NZ_CP095043.1"/>
</dbReference>
<keyword evidence="4" id="KW-1185">Reference proteome</keyword>
<evidence type="ECO:0000259" key="2">
    <source>
        <dbReference type="Pfam" id="PF00171"/>
    </source>
</evidence>
<organism evidence="3 4">
    <name type="scientific">Leucobacter rhizosphaerae</name>
    <dbReference type="NCBI Taxonomy" id="2932245"/>
    <lineage>
        <taxon>Bacteria</taxon>
        <taxon>Bacillati</taxon>
        <taxon>Actinomycetota</taxon>
        <taxon>Actinomycetes</taxon>
        <taxon>Micrococcales</taxon>
        <taxon>Microbacteriaceae</taxon>
        <taxon>Leucobacter</taxon>
    </lineage>
</organism>
<dbReference type="InterPro" id="IPR050740">
    <property type="entry name" value="Aldehyde_DH_Superfamily"/>
</dbReference>
<dbReference type="EMBL" id="CP095043">
    <property type="protein sequence ID" value="UOQ59519.1"/>
    <property type="molecule type" value="Genomic_DNA"/>
</dbReference>
<evidence type="ECO:0000313" key="4">
    <source>
        <dbReference type="Proteomes" id="UP000831775"/>
    </source>
</evidence>
<dbReference type="InterPro" id="IPR015590">
    <property type="entry name" value="Aldehyde_DH_dom"/>
</dbReference>
<dbReference type="CDD" id="cd07129">
    <property type="entry name" value="ALDH_KGSADH"/>
    <property type="match status" value="1"/>
</dbReference>
<dbReference type="InterPro" id="IPR044151">
    <property type="entry name" value="ALDH_KGSADH"/>
</dbReference>
<name>A0ABY4FTM6_9MICO</name>
<dbReference type="PANTHER" id="PTHR43353">
    <property type="entry name" value="SUCCINATE-SEMIALDEHYDE DEHYDROGENASE, MITOCHONDRIAL"/>
    <property type="match status" value="1"/>
</dbReference>
<dbReference type="Pfam" id="PF00171">
    <property type="entry name" value="Aldedh"/>
    <property type="match status" value="1"/>
</dbReference>
<evidence type="ECO:0000313" key="3">
    <source>
        <dbReference type="EMBL" id="UOQ59519.1"/>
    </source>
</evidence>
<proteinExistence type="predicted"/>
<dbReference type="InterPro" id="IPR016162">
    <property type="entry name" value="Ald_DH_N"/>
</dbReference>
<feature type="domain" description="Aldehyde dehydrogenase" evidence="2">
    <location>
        <begin position="4"/>
        <end position="387"/>
    </location>
</feature>
<dbReference type="SUPFAM" id="SSF53720">
    <property type="entry name" value="ALDH-like"/>
    <property type="match status" value="1"/>
</dbReference>
<dbReference type="Gene3D" id="3.40.309.10">
    <property type="entry name" value="Aldehyde Dehydrogenase, Chain A, domain 2"/>
    <property type="match status" value="1"/>
</dbReference>